<evidence type="ECO:0000313" key="3">
    <source>
        <dbReference type="Proteomes" id="UP000010716"/>
    </source>
</evidence>
<dbReference type="EMBL" id="AFCE01000248">
    <property type="protein sequence ID" value="EGL81344.1"/>
    <property type="molecule type" value="Genomic_DNA"/>
</dbReference>
<proteinExistence type="predicted"/>
<accession>F5LBD7</accession>
<keyword evidence="4" id="KW-1185">Reference proteome</keyword>
<gene>
    <name evidence="1" type="ORF">CathTA2_0126</name>
    <name evidence="2" type="ORF">HUR95_08190</name>
</gene>
<name>F5LBD7_CALTT</name>
<dbReference type="RefSeq" id="WP_007506677.1">
    <property type="nucleotide sequence ID" value="NZ_AFCE01000248.1"/>
</dbReference>
<reference evidence="2 4" key="2">
    <citation type="journal article" date="2020" name="Extremophiles">
        <title>Genomic analysis of Caldalkalibacillus thermarum TA2.A1 reveals aerobic alkaliphilic metabolism and evolutionary hallmarks linking alkaliphilic bacteria and plant life.</title>
        <authorList>
            <person name="de Jong S.I."/>
            <person name="van den Broek M.A."/>
            <person name="Merkel A.Y."/>
            <person name="de la Torre Cortes P."/>
            <person name="Kalamorz F."/>
            <person name="Cook G.M."/>
            <person name="van Loosdrecht M.C.M."/>
            <person name="McMillan D.G.G."/>
        </authorList>
    </citation>
    <scope>NUCLEOTIDE SEQUENCE [LARGE SCALE GENOMIC DNA]</scope>
    <source>
        <strain evidence="2 4">TA2.A1</strain>
    </source>
</reference>
<reference evidence="1 3" key="1">
    <citation type="journal article" date="2011" name="J. Bacteriol.">
        <title>Draft genome sequence of the thermoalkaliphilic Caldalkalibacillus thermarum strain TA2.A1.</title>
        <authorList>
            <person name="Kalamorz F."/>
            <person name="Keis S."/>
            <person name="McMillan D.G."/>
            <person name="Olsson K."/>
            <person name="Stanton J.A."/>
            <person name="Stockwell P."/>
            <person name="Black M.A."/>
            <person name="Klingeman D.M."/>
            <person name="Land M.L."/>
            <person name="Han C.S."/>
            <person name="Martin S.L."/>
            <person name="Becher S.A."/>
            <person name="Peddie C.J."/>
            <person name="Morgan H.W."/>
            <person name="Matthies D."/>
            <person name="Preiss L."/>
            <person name="Meier T."/>
            <person name="Brown S.D."/>
            <person name="Cook G.M."/>
        </authorList>
    </citation>
    <scope>NUCLEOTIDE SEQUENCE [LARGE SCALE GENOMIC DNA]</scope>
    <source>
        <strain evidence="1 3">TA2.A1</strain>
    </source>
</reference>
<dbReference type="EMBL" id="CP082237">
    <property type="protein sequence ID" value="QZT35175.1"/>
    <property type="molecule type" value="Genomic_DNA"/>
</dbReference>
<dbReference type="AlphaFoldDB" id="F5LBD7"/>
<evidence type="ECO:0000313" key="1">
    <source>
        <dbReference type="EMBL" id="EGL81344.1"/>
    </source>
</evidence>
<dbReference type="Proteomes" id="UP000010716">
    <property type="component" value="Unassembled WGS sequence"/>
</dbReference>
<protein>
    <submittedName>
        <fullName evidence="1">Uncharacterized protein</fullName>
    </submittedName>
</protein>
<evidence type="ECO:0000313" key="2">
    <source>
        <dbReference type="EMBL" id="QZT35175.1"/>
    </source>
</evidence>
<organism evidence="1 3">
    <name type="scientific">Caldalkalibacillus thermarum (strain TA2.A1)</name>
    <dbReference type="NCBI Taxonomy" id="986075"/>
    <lineage>
        <taxon>Bacteria</taxon>
        <taxon>Bacillati</taxon>
        <taxon>Bacillota</taxon>
        <taxon>Bacilli</taxon>
        <taxon>Bacillales</taxon>
        <taxon>Bacillaceae</taxon>
        <taxon>Caldalkalibacillus</taxon>
    </lineage>
</organism>
<evidence type="ECO:0000313" key="4">
    <source>
        <dbReference type="Proteomes" id="UP000825179"/>
    </source>
</evidence>
<dbReference type="KEGG" id="cthu:HUR95_08190"/>
<sequence>MRLEEQKIVRKMEQVREWKRDGKWIERKYRMPNSPIISLGRETNEYL</sequence>
<dbReference type="Proteomes" id="UP000825179">
    <property type="component" value="Chromosome"/>
</dbReference>
<reference evidence="2" key="3">
    <citation type="submission" date="2021-08" db="EMBL/GenBank/DDBJ databases">
        <authorList>
            <person name="de Jong S."/>
            <person name="van den Broek M."/>
            <person name="Merkel A."/>
            <person name="de la Torre Cortes P."/>
            <person name="Kalamorz F."/>
            <person name="Cook G."/>
            <person name="van Loosdrecht M."/>
            <person name="McMillan D."/>
        </authorList>
    </citation>
    <scope>NUCLEOTIDE SEQUENCE</scope>
    <source>
        <strain evidence="2">TA2.A1</strain>
    </source>
</reference>